<sequence>MGQAGAFIGRRGQLEELQRLLDVVRAGGERPGRALLVRGRRRVGKSRLVEEFLQRTGVPHVYFTASRQRPDLELRLFAEEVASSSLPGAELFAEVTPGSWEAALGLVASALPADGPAVVVLDELPYLTGEEPALEGTLQKVFDRVLSRRQLLLVGIGSDLAMMEALNAYGRPFHQRATELVVPPLSPAEVGEMVGLEAADAIDAQLVTGGLPMVCEEWRPGLTLWEHLEEVLGRSTSALVVSGERSLAAEFPSDVQARRVLGTIGAGERTFSAIGQKAGGLQAASLQRSLELLQDKRVVAADVPLSTRASREKRYRVADPHLRFWLAFLGPHLAEVERGRGDRVLERIKASWPSWRGRAVEPLVRESLARLDVEHRGGADGVVGGYWTRSNDVEVDLVVADRAPVADRVTAVGSVKWLERQPFDEHDLSELVRARDRVPGASSATPLLVVSRAGSRVGGGVALTVIGPEQLVDAWR</sequence>
<evidence type="ECO:0000313" key="3">
    <source>
        <dbReference type="Proteomes" id="UP000245469"/>
    </source>
</evidence>
<dbReference type="InterPro" id="IPR027417">
    <property type="entry name" value="P-loop_NTPase"/>
</dbReference>
<protein>
    <recommendedName>
        <fullName evidence="1">DUF234 domain-containing protein</fullName>
    </recommendedName>
</protein>
<dbReference type="Gene3D" id="3.40.50.300">
    <property type="entry name" value="P-loop containing nucleotide triphosphate hydrolases"/>
    <property type="match status" value="1"/>
</dbReference>
<dbReference type="RefSeq" id="WP_211319236.1">
    <property type="nucleotide sequence ID" value="NZ_QGDQ01000004.1"/>
</dbReference>
<name>A0A316ABM0_9ACTN</name>
<gene>
    <name evidence="2" type="ORF">BXY45_10424</name>
</gene>
<feature type="domain" description="DUF234" evidence="1">
    <location>
        <begin position="325"/>
        <end position="419"/>
    </location>
</feature>
<reference evidence="2 3" key="1">
    <citation type="submission" date="2018-03" db="EMBL/GenBank/DDBJ databases">
        <title>Genomic Encyclopedia of Archaeal and Bacterial Type Strains, Phase II (KMG-II): from individual species to whole genera.</title>
        <authorList>
            <person name="Goeker M."/>
        </authorList>
    </citation>
    <scope>NUCLEOTIDE SEQUENCE [LARGE SCALE GENOMIC DNA]</scope>
    <source>
        <strain evidence="2 3">DSM 44889</strain>
    </source>
</reference>
<dbReference type="PANTHER" id="PTHR34704:SF1">
    <property type="entry name" value="ATPASE"/>
    <property type="match status" value="1"/>
</dbReference>
<dbReference type="EMBL" id="QGDQ01000004">
    <property type="protein sequence ID" value="PWJ55103.1"/>
    <property type="molecule type" value="Genomic_DNA"/>
</dbReference>
<comment type="caution">
    <text evidence="2">The sequence shown here is derived from an EMBL/GenBank/DDBJ whole genome shotgun (WGS) entry which is preliminary data.</text>
</comment>
<dbReference type="InterPro" id="IPR004256">
    <property type="entry name" value="DUF234"/>
</dbReference>
<evidence type="ECO:0000259" key="1">
    <source>
        <dbReference type="Pfam" id="PF03008"/>
    </source>
</evidence>
<dbReference type="SUPFAM" id="SSF52540">
    <property type="entry name" value="P-loop containing nucleoside triphosphate hydrolases"/>
    <property type="match status" value="1"/>
</dbReference>
<dbReference type="Pfam" id="PF03008">
    <property type="entry name" value="DUF234"/>
    <property type="match status" value="1"/>
</dbReference>
<evidence type="ECO:0000313" key="2">
    <source>
        <dbReference type="EMBL" id="PWJ55103.1"/>
    </source>
</evidence>
<dbReference type="AlphaFoldDB" id="A0A316ABM0"/>
<accession>A0A316ABM0</accession>
<dbReference type="Proteomes" id="UP000245469">
    <property type="component" value="Unassembled WGS sequence"/>
</dbReference>
<proteinExistence type="predicted"/>
<dbReference type="PANTHER" id="PTHR34704">
    <property type="entry name" value="ATPASE"/>
    <property type="match status" value="1"/>
</dbReference>
<organism evidence="2 3">
    <name type="scientific">Quadrisphaera granulorum</name>
    <dbReference type="NCBI Taxonomy" id="317664"/>
    <lineage>
        <taxon>Bacteria</taxon>
        <taxon>Bacillati</taxon>
        <taxon>Actinomycetota</taxon>
        <taxon>Actinomycetes</taxon>
        <taxon>Kineosporiales</taxon>
        <taxon>Kineosporiaceae</taxon>
        <taxon>Quadrisphaera</taxon>
    </lineage>
</organism>
<keyword evidence="3" id="KW-1185">Reference proteome</keyword>